<gene>
    <name evidence="1" type="ORF">MKS88_004724</name>
</gene>
<name>A0ACB9Y3H1_PLABR</name>
<dbReference type="EMBL" id="CM043781">
    <property type="protein sequence ID" value="KAI4835514.1"/>
    <property type="molecule type" value="Genomic_DNA"/>
</dbReference>
<accession>A0ACB9Y3H1</accession>
<protein>
    <submittedName>
        <fullName evidence="1">Uncharacterized protein</fullName>
    </submittedName>
</protein>
<proteinExistence type="predicted"/>
<keyword evidence="2" id="KW-1185">Reference proteome</keyword>
<evidence type="ECO:0000313" key="2">
    <source>
        <dbReference type="Proteomes" id="UP001056978"/>
    </source>
</evidence>
<organism evidence="1 2">
    <name type="scientific">Plasmodium brasilianum</name>
    <dbReference type="NCBI Taxonomy" id="5824"/>
    <lineage>
        <taxon>Eukaryota</taxon>
        <taxon>Sar</taxon>
        <taxon>Alveolata</taxon>
        <taxon>Apicomplexa</taxon>
        <taxon>Aconoidasida</taxon>
        <taxon>Haemosporida</taxon>
        <taxon>Plasmodiidae</taxon>
        <taxon>Plasmodium</taxon>
        <taxon>Plasmodium (Plasmodium)</taxon>
    </lineage>
</organism>
<reference evidence="1" key="1">
    <citation type="submission" date="2022-06" db="EMBL/GenBank/DDBJ databases">
        <title>The First Complete Genome of the Simian Malaria Parasite Plasmodium brasilianum.</title>
        <authorList>
            <person name="Bajic M."/>
            <person name="Ravishankar S."/>
        </authorList>
    </citation>
    <scope>NUCLEOTIDE SEQUENCE</scope>
    <source>
        <strain evidence="1">Bolivian I</strain>
    </source>
</reference>
<comment type="caution">
    <text evidence="1">The sequence shown here is derived from an EMBL/GenBank/DDBJ whole genome shotgun (WGS) entry which is preliminary data.</text>
</comment>
<sequence length="724" mass="86405">MEKCLPTYSRVYGYTYFRYQWEPLFIKVVLHIKDYIKDISSKNDKEALRNNCLYLAKYLIDHSTPPPYYITQKELWKNVLYEWLSPDYKKLDELGGCPLIMDKKHLEILELKYDIDDFCKKRNSYLNDLKQLNQKTSYDSTYSQKCNEYNIWIENRDMYFRTKKKPIESCYKINEKQQGKRNICNIMDPNTFNKQSVCRSFHLVTSEKSPSKKESKDSLLGENTHNSEFTSQVQSKKAIQETETQPNSQIQSQLQTNPEKISQNEPHIQPQTTLTPEYTPKENEFGYNGAQFTQVEVLQDSKCLVPSDSECSPESVVSTKSDISRETQDFQIVSPSSGKTNNDTQFPIVIIPSKIPRRSKKKRTRRQAKFLKILTSSYSCAKNEFVKHDKMEYPLYNDEEITKKIKILQHNKNNNINASKQNKHRYKTIIEVHMQILEEYRNEECEYIKGEFLEICLELLTKGEHNTYPYLANDELIMGNTKSINQKEKQKILWNKWIEKHQNLADKLKKEHWFNNLKNDWKRELDNLKKREELKNDPDEIQNISFSQREKDIWRQWILENCIIIKQYIKQHLFNYLTDELQIIRDEHDNEKIKDSLLLINIGELSNKEDCQELYKYIKKKLLTKLCILVLMSVLEECKKEQDIENNESHLDNYIIEFKEKENLDSKKEFIENLSDFNRNFLGNMENPDYTTNDSFRKEIENWIIEDNTNKNSMEKENTADKYY</sequence>
<evidence type="ECO:0000313" key="1">
    <source>
        <dbReference type="EMBL" id="KAI4835514.1"/>
    </source>
</evidence>
<dbReference type="Proteomes" id="UP001056978">
    <property type="component" value="Chromosome 13"/>
</dbReference>